<reference evidence="2 3" key="1">
    <citation type="submission" date="2020-08" db="EMBL/GenBank/DDBJ databases">
        <title>Genomic Encyclopedia of Type Strains, Phase IV (KMG-IV): sequencing the most valuable type-strain genomes for metagenomic binning, comparative biology and taxonomic classification.</title>
        <authorList>
            <person name="Goeker M."/>
        </authorList>
    </citation>
    <scope>NUCLEOTIDE SEQUENCE [LARGE SCALE GENOMIC DNA]</scope>
    <source>
        <strain evidence="2 3">DSM 29007</strain>
    </source>
</reference>
<accession>A0A841H1B4</accession>
<keyword evidence="3" id="KW-1185">Reference proteome</keyword>
<dbReference type="RefSeq" id="WP_170032506.1">
    <property type="nucleotide sequence ID" value="NZ_JABDTL010000001.1"/>
</dbReference>
<evidence type="ECO:0000313" key="3">
    <source>
        <dbReference type="Proteomes" id="UP000582837"/>
    </source>
</evidence>
<protein>
    <recommendedName>
        <fullName evidence="4">Carboxypeptidase regulatory-like domain-containing protein</fullName>
    </recommendedName>
</protein>
<proteinExistence type="predicted"/>
<organism evidence="2 3">
    <name type="scientific">Longimicrobium terrae</name>
    <dbReference type="NCBI Taxonomy" id="1639882"/>
    <lineage>
        <taxon>Bacteria</taxon>
        <taxon>Pseudomonadati</taxon>
        <taxon>Gemmatimonadota</taxon>
        <taxon>Longimicrobiia</taxon>
        <taxon>Longimicrobiales</taxon>
        <taxon>Longimicrobiaceae</taxon>
        <taxon>Longimicrobium</taxon>
    </lineage>
</organism>
<keyword evidence="1" id="KW-0732">Signal</keyword>
<name>A0A841H1B4_9BACT</name>
<comment type="caution">
    <text evidence="2">The sequence shown here is derived from an EMBL/GenBank/DDBJ whole genome shotgun (WGS) entry which is preliminary data.</text>
</comment>
<evidence type="ECO:0008006" key="4">
    <source>
        <dbReference type="Google" id="ProtNLM"/>
    </source>
</evidence>
<evidence type="ECO:0000313" key="2">
    <source>
        <dbReference type="EMBL" id="MBB6071758.1"/>
    </source>
</evidence>
<evidence type="ECO:0000256" key="1">
    <source>
        <dbReference type="SAM" id="SignalP"/>
    </source>
</evidence>
<feature type="chain" id="PRO_5032333621" description="Carboxypeptidase regulatory-like domain-containing protein" evidence="1">
    <location>
        <begin position="23"/>
        <end position="166"/>
    </location>
</feature>
<sequence length="166" mass="17932">MMNSMAARSAAAILLLSATACGSPQPGRVTGTAFVAQSAGNDVSLANLPVHLVQDMEKTELDTLLSRACPFKGAAAAPPTAEEVARAWAERARILGARRKQTVRTDAQARFVMDSVPAGRYRVWADTVVGEDRWAWLEEVEVEGGDSVQVELSNANPDENPFRCRY</sequence>
<dbReference type="Proteomes" id="UP000582837">
    <property type="component" value="Unassembled WGS sequence"/>
</dbReference>
<dbReference type="AlphaFoldDB" id="A0A841H1B4"/>
<dbReference type="EMBL" id="JACHIA010000010">
    <property type="protein sequence ID" value="MBB6071758.1"/>
    <property type="molecule type" value="Genomic_DNA"/>
</dbReference>
<gene>
    <name evidence="2" type="ORF">HNQ61_003397</name>
</gene>
<feature type="signal peptide" evidence="1">
    <location>
        <begin position="1"/>
        <end position="22"/>
    </location>
</feature>